<proteinExistence type="predicted"/>
<evidence type="ECO:0000313" key="13">
    <source>
        <dbReference type="Proteomes" id="UP001501920"/>
    </source>
</evidence>
<dbReference type="SMART" id="SM00406">
    <property type="entry name" value="IGv"/>
    <property type="match status" value="5"/>
</dbReference>
<dbReference type="Pfam" id="PF07686">
    <property type="entry name" value="V-set"/>
    <property type="match status" value="2"/>
</dbReference>
<dbReference type="PANTHER" id="PTHR12207:SF25">
    <property type="entry name" value="IMMUNOGLOBULIN SUPERFAMILY MEMBER 2"/>
    <property type="match status" value="1"/>
</dbReference>
<evidence type="ECO:0000256" key="2">
    <source>
        <dbReference type="ARBA" id="ARBA00022692"/>
    </source>
</evidence>
<dbReference type="InterPro" id="IPR036179">
    <property type="entry name" value="Ig-like_dom_sf"/>
</dbReference>
<dbReference type="Proteomes" id="UP001501920">
    <property type="component" value="Chromosome 6"/>
</dbReference>
<evidence type="ECO:0000256" key="9">
    <source>
        <dbReference type="SAM" id="Phobius"/>
    </source>
</evidence>
<reference evidence="12" key="2">
    <citation type="submission" date="2025-08" db="UniProtKB">
        <authorList>
            <consortium name="Ensembl"/>
        </authorList>
    </citation>
    <scope>IDENTIFICATION</scope>
</reference>
<evidence type="ECO:0000256" key="6">
    <source>
        <dbReference type="ARBA" id="ARBA00023136"/>
    </source>
</evidence>
<dbReference type="FunFam" id="2.60.40.10:FF:000191">
    <property type="entry name" value="Immunoglobulin superfamily member 3"/>
    <property type="match status" value="1"/>
</dbReference>
<dbReference type="InterPro" id="IPR003599">
    <property type="entry name" value="Ig_sub"/>
</dbReference>
<dbReference type="GO" id="GO:0016020">
    <property type="term" value="C:membrane"/>
    <property type="evidence" value="ECO:0007669"/>
    <property type="project" value="UniProtKB-SubCell"/>
</dbReference>
<evidence type="ECO:0000256" key="10">
    <source>
        <dbReference type="SAM" id="SignalP"/>
    </source>
</evidence>
<dbReference type="FunFam" id="2.60.40.10:FF:000491">
    <property type="entry name" value="Immunoglobulin superfamily, member 3"/>
    <property type="match status" value="1"/>
</dbReference>
<dbReference type="InterPro" id="IPR051102">
    <property type="entry name" value="IgSF_V-set/TM_domain"/>
</dbReference>
<accession>A0A3B4CRB1</accession>
<dbReference type="AlphaFoldDB" id="A0A3B4CRB1"/>
<keyword evidence="13" id="KW-1185">Reference proteome</keyword>
<evidence type="ECO:0000256" key="8">
    <source>
        <dbReference type="ARBA" id="ARBA00023319"/>
    </source>
</evidence>
<keyword evidence="4" id="KW-0677">Repeat</keyword>
<feature type="signal peptide" evidence="10">
    <location>
        <begin position="1"/>
        <end position="27"/>
    </location>
</feature>
<dbReference type="OMA" id="FWQKETE"/>
<dbReference type="InterPro" id="IPR013783">
    <property type="entry name" value="Ig-like_fold"/>
</dbReference>
<reference evidence="12" key="3">
    <citation type="submission" date="2025-09" db="UniProtKB">
        <authorList>
            <consortium name="Ensembl"/>
        </authorList>
    </citation>
    <scope>IDENTIFICATION</scope>
</reference>
<evidence type="ECO:0000259" key="11">
    <source>
        <dbReference type="PROSITE" id="PS50835"/>
    </source>
</evidence>
<protein>
    <recommendedName>
        <fullName evidence="11">Ig-like domain-containing protein</fullName>
    </recommendedName>
</protein>
<dbReference type="SUPFAM" id="SSF48726">
    <property type="entry name" value="Immunoglobulin"/>
    <property type="match status" value="8"/>
</dbReference>
<dbReference type="SMART" id="SM00408">
    <property type="entry name" value="IGc2"/>
    <property type="match status" value="3"/>
</dbReference>
<dbReference type="CDD" id="cd00099">
    <property type="entry name" value="IgV"/>
    <property type="match status" value="1"/>
</dbReference>
<evidence type="ECO:0000313" key="12">
    <source>
        <dbReference type="Ensembl" id="ENSPNAP00000013084.1"/>
    </source>
</evidence>
<dbReference type="Pfam" id="PF13927">
    <property type="entry name" value="Ig_3"/>
    <property type="match status" value="2"/>
</dbReference>
<dbReference type="SMART" id="SM00409">
    <property type="entry name" value="IG"/>
    <property type="match status" value="8"/>
</dbReference>
<dbReference type="RefSeq" id="XP_017566289.1">
    <property type="nucleotide sequence ID" value="XM_017710800.2"/>
</dbReference>
<dbReference type="InterPro" id="IPR007110">
    <property type="entry name" value="Ig-like_dom"/>
</dbReference>
<feature type="domain" description="Ig-like" evidence="11">
    <location>
        <begin position="422"/>
        <end position="539"/>
    </location>
</feature>
<keyword evidence="8" id="KW-0393">Immunoglobulin domain</keyword>
<evidence type="ECO:0000256" key="3">
    <source>
        <dbReference type="ARBA" id="ARBA00022729"/>
    </source>
</evidence>
<evidence type="ECO:0000256" key="5">
    <source>
        <dbReference type="ARBA" id="ARBA00022989"/>
    </source>
</evidence>
<dbReference type="Ensembl" id="ENSPNAT00000020566.2">
    <property type="protein sequence ID" value="ENSPNAP00000013084.1"/>
    <property type="gene ID" value="ENSPNAG00000018913.2"/>
</dbReference>
<dbReference type="InterPro" id="IPR003598">
    <property type="entry name" value="Ig_sub2"/>
</dbReference>
<keyword evidence="7" id="KW-1015">Disulfide bond</keyword>
<organism evidence="12 13">
    <name type="scientific">Pygocentrus nattereri</name>
    <name type="common">Red-bellied piranha</name>
    <dbReference type="NCBI Taxonomy" id="42514"/>
    <lineage>
        <taxon>Eukaryota</taxon>
        <taxon>Metazoa</taxon>
        <taxon>Chordata</taxon>
        <taxon>Craniata</taxon>
        <taxon>Vertebrata</taxon>
        <taxon>Euteleostomi</taxon>
        <taxon>Actinopterygii</taxon>
        <taxon>Neopterygii</taxon>
        <taxon>Teleostei</taxon>
        <taxon>Ostariophysi</taxon>
        <taxon>Characiformes</taxon>
        <taxon>Characoidei</taxon>
        <taxon>Pygocentrus</taxon>
    </lineage>
</organism>
<dbReference type="STRING" id="42514.ENSPNAP00000013084"/>
<dbReference type="GeneID" id="108435175"/>
<keyword evidence="2 9" id="KW-0812">Transmembrane</keyword>
<dbReference type="InterPro" id="IPR013106">
    <property type="entry name" value="Ig_V-set"/>
</dbReference>
<reference evidence="12 13" key="1">
    <citation type="submission" date="2020-10" db="EMBL/GenBank/DDBJ databases">
        <title>Pygocentrus nattereri (red-bellied piranha) genome, fPygNat1, primary haplotype.</title>
        <authorList>
            <person name="Myers G."/>
            <person name="Meyer A."/>
            <person name="Karagic N."/>
            <person name="Pippel M."/>
            <person name="Winkler S."/>
            <person name="Tracey A."/>
            <person name="Wood J."/>
            <person name="Formenti G."/>
            <person name="Howe K."/>
            <person name="Fedrigo O."/>
            <person name="Jarvis E.D."/>
        </authorList>
    </citation>
    <scope>NUCLEOTIDE SEQUENCE [LARGE SCALE GENOMIC DNA]</scope>
</reference>
<dbReference type="GeneTree" id="ENSGT00940000155177"/>
<comment type="subcellular location">
    <subcellularLocation>
        <location evidence="1">Membrane</location>
        <topology evidence="1">Single-pass type I membrane protein</topology>
    </subcellularLocation>
</comment>
<feature type="domain" description="Ig-like" evidence="11">
    <location>
        <begin position="785"/>
        <end position="905"/>
    </location>
</feature>
<feature type="domain" description="Ig-like" evidence="11">
    <location>
        <begin position="957"/>
        <end position="1056"/>
    </location>
</feature>
<feature type="domain" description="Ig-like" evidence="11">
    <location>
        <begin position="678"/>
        <end position="770"/>
    </location>
</feature>
<sequence length="1134" mass="127579">MVLQLQLWQLPLLMCLAGLLLSDICRGEHLVQIQKGPLYRVKGYPMSISCNVSGYSGQADQGFAFSVYKPDYPQKEIRMISTFDPDYAYRVYRQRVTENSIEIKRLSKTSVILHLKLLQADDAGEFECYTPNIYDTYEGTYNGKTILNVIEDTLKVSFSSLASYSISEGESLQLECEVSSQTMQHTHLSVTWYLRGNTETLPIIALDRDLSVRPGAAFEKQYHSGLISIEKVEDTTYRLKMSQVKQSARGEIYCQAEEWIQDPDRSWIRIAYKNTTGSYVEIKALEVGEVGSLIPAIDVSETVQEGEKVVIRCSVQAQNLLQRFFSITWLRNDMEIAHIGPSGVLTVANDYKQRENKGELRAAKISGNAYILTIRPVRAEDQGQYQCKATQEERAETGEFTKGQSQLSSEKTVHIKAKESGLAVVMAEKLINMTEGKTLQLTCSVSKASGPLSVSWQHKKSTSSSFRDVISLNHEGVMVRGTGAQYQDRIVRTFRSTATNFTLEISGAVLSDSGEYKCTVSEWNMDSSGSINSQSALVSVESIESSLKVSLRSRDTNVTENSLITMICIVKGPKVPLDVHWKFKSKYVDPQKDIICMLRNGAISCGREQKDYQLEVEVQDSITVFYLRILKASRKQQGSYQCQITAYQENVQKAQKPSNELAVSVHVPVSKLSLSISPKAHLVIPIKSNAKIDCLVNKAVSNSSRFAVTWIFDAQTLVKMDSEGVVTLGPAVNKEMNQRINMQMIERRTFQLAIQEVRSTDRGQYKCLVEEWIQDPDGIWYSLHPQSHQTMDLVVNEQASDFSLNKSDAQLVVTEGQQVDLSCFLHTNGLDSTFRYSLIWLFERQDQNAPTVPLLTYSNDGRLQFLTDDPKLQHRLFFSRPTVSNFRLSILNSISSDTGRYRCQVDQYQLDCKGKWEFKAGDKSGFTNVNVHLIENKLQVKKASHSLNVTDHHAGFTVECEISSWSSDKSHYEVTWTKTQEDGQPTTIFTARRDGTLSDAVTDRNLLYSRPYANLYRLTLPDAEPSDNGWYQCQVVEWLQTDTWREVAKDKSGELSVHVHVEAASGESKQDCSSGMILGILTPLLCILLLVIVLLLLMVQKTKSASRKQKDCLWAENNPLKPVPEPTAGEGEST</sequence>
<evidence type="ECO:0000256" key="4">
    <source>
        <dbReference type="ARBA" id="ARBA00022737"/>
    </source>
</evidence>
<feature type="chain" id="PRO_5017276490" description="Ig-like domain-containing protein" evidence="10">
    <location>
        <begin position="28"/>
        <end position="1134"/>
    </location>
</feature>
<dbReference type="Gene3D" id="2.60.40.10">
    <property type="entry name" value="Immunoglobulins"/>
    <property type="match status" value="8"/>
</dbReference>
<keyword evidence="5 9" id="KW-1133">Transmembrane helix</keyword>
<evidence type="ECO:0000256" key="1">
    <source>
        <dbReference type="ARBA" id="ARBA00004479"/>
    </source>
</evidence>
<dbReference type="OrthoDB" id="9949420at2759"/>
<evidence type="ECO:0000256" key="7">
    <source>
        <dbReference type="ARBA" id="ARBA00023157"/>
    </source>
</evidence>
<feature type="domain" description="Ig-like" evidence="11">
    <location>
        <begin position="547"/>
        <end position="652"/>
    </location>
</feature>
<name>A0A3B4CRB1_PYGNA</name>
<feature type="domain" description="Ig-like" evidence="11">
    <location>
        <begin position="295"/>
        <end position="408"/>
    </location>
</feature>
<keyword evidence="3 10" id="KW-0732">Signal</keyword>
<dbReference type="PANTHER" id="PTHR12207">
    <property type="entry name" value="V-SET AND TRANSMEMBRANE DOMAIN-CONTAINING PROTEIN"/>
    <property type="match status" value="1"/>
</dbReference>
<feature type="domain" description="Ig-like" evidence="11">
    <location>
        <begin position="131"/>
        <end position="257"/>
    </location>
</feature>
<dbReference type="RefSeq" id="XP_037395208.1">
    <property type="nucleotide sequence ID" value="XM_037539311.1"/>
</dbReference>
<dbReference type="PROSITE" id="PS50835">
    <property type="entry name" value="IG_LIKE"/>
    <property type="match status" value="7"/>
</dbReference>
<keyword evidence="6 9" id="KW-0472">Membrane</keyword>
<feature type="transmembrane region" description="Helical" evidence="9">
    <location>
        <begin position="1076"/>
        <end position="1099"/>
    </location>
</feature>